<dbReference type="Pfam" id="PF00107">
    <property type="entry name" value="ADH_zinc_N"/>
    <property type="match status" value="1"/>
</dbReference>
<dbReference type="SMART" id="SM00829">
    <property type="entry name" value="PKS_ER"/>
    <property type="match status" value="1"/>
</dbReference>
<feature type="domain" description="Enoyl reductase (ER)" evidence="6">
    <location>
        <begin position="27"/>
        <end position="301"/>
    </location>
</feature>
<dbReference type="Gene3D" id="3.40.50.720">
    <property type="entry name" value="NAD(P)-binding Rossmann-like Domain"/>
    <property type="match status" value="1"/>
</dbReference>
<dbReference type="InterPro" id="IPR013149">
    <property type="entry name" value="ADH-like_C"/>
</dbReference>
<evidence type="ECO:0000313" key="7">
    <source>
        <dbReference type="EMBL" id="NDL61107.1"/>
    </source>
</evidence>
<comment type="similarity">
    <text evidence="2">Belongs to the zinc-containing alcohol dehydrogenase family.</text>
</comment>
<evidence type="ECO:0000313" key="8">
    <source>
        <dbReference type="Proteomes" id="UP000460435"/>
    </source>
</evidence>
<keyword evidence="3" id="KW-0479">Metal-binding</keyword>
<evidence type="ECO:0000256" key="3">
    <source>
        <dbReference type="ARBA" id="ARBA00022723"/>
    </source>
</evidence>
<dbReference type="GO" id="GO:0016491">
    <property type="term" value="F:oxidoreductase activity"/>
    <property type="evidence" value="ECO:0007669"/>
    <property type="project" value="UniProtKB-KW"/>
</dbReference>
<dbReference type="PANTHER" id="PTHR43350:SF17">
    <property type="entry name" value="NAD-DEPENDENT ALCOHOL DEHYDROGENASE"/>
    <property type="match status" value="1"/>
</dbReference>
<dbReference type="InterPro" id="IPR036291">
    <property type="entry name" value="NAD(P)-bd_dom_sf"/>
</dbReference>
<keyword evidence="5" id="KW-0560">Oxidoreductase</keyword>
<evidence type="ECO:0000256" key="4">
    <source>
        <dbReference type="ARBA" id="ARBA00022833"/>
    </source>
</evidence>
<accession>A0A7K3MDH3</accession>
<dbReference type="InterPro" id="IPR011032">
    <property type="entry name" value="GroES-like_sf"/>
</dbReference>
<dbReference type="AlphaFoldDB" id="A0A7K3MDH3"/>
<sequence length="342" mass="36667">MSESTSSKSAFSSAADVPSDAHALEVTDICHAELRRRPVPVPGQGQVLVRVDYSGVSVGTETFAAMRKIPASLDAWGPPPYVPGYQAVGRIAALGDDEPDSTLGVGDVVAVFTTSTHQRYLVASASSVYKLDSDNHLASASLFVMCSAGAHFLNRAGIQSGQSVMIVGQGLVGQLTAMLARLRGAYVIGTEISKEKIAISSTHCVDWIIDAAASLPSEQLAGRFPDGVDTVLHTANVSIKDSLRCVRSEGTFIWVGGNAVEGITFDIEEPHLKEIRWIFAHGVGDAKNVEHTLRMLSTGIIDIGPLITHKVNWNEAADVYNELFGRDRDRLNGIVIDWRDAE</sequence>
<evidence type="ECO:0000259" key="6">
    <source>
        <dbReference type="SMART" id="SM00829"/>
    </source>
</evidence>
<evidence type="ECO:0000256" key="5">
    <source>
        <dbReference type="ARBA" id="ARBA00023002"/>
    </source>
</evidence>
<reference evidence="7 8" key="1">
    <citation type="submission" date="2019-11" db="EMBL/GenBank/DDBJ databases">
        <authorList>
            <person name="Li X.-J."/>
            <person name="Feng X.-M."/>
        </authorList>
    </citation>
    <scope>NUCLEOTIDE SEQUENCE [LARGE SCALE GENOMIC DNA]</scope>
    <source>
        <strain evidence="7 8">XMNu-373</strain>
    </source>
</reference>
<dbReference type="EMBL" id="WLZY01000019">
    <property type="protein sequence ID" value="NDL61107.1"/>
    <property type="molecule type" value="Genomic_DNA"/>
</dbReference>
<dbReference type="RefSeq" id="WP_162453828.1">
    <property type="nucleotide sequence ID" value="NZ_WLZY01000019.1"/>
</dbReference>
<comment type="cofactor">
    <cofactor evidence="1">
        <name>Zn(2+)</name>
        <dbReference type="ChEBI" id="CHEBI:29105"/>
    </cofactor>
</comment>
<dbReference type="SUPFAM" id="SSF50129">
    <property type="entry name" value="GroES-like"/>
    <property type="match status" value="1"/>
</dbReference>
<organism evidence="7 8">
    <name type="scientific">Phytoactinopolyspora mesophila</name>
    <dbReference type="NCBI Taxonomy" id="2650750"/>
    <lineage>
        <taxon>Bacteria</taxon>
        <taxon>Bacillati</taxon>
        <taxon>Actinomycetota</taxon>
        <taxon>Actinomycetes</taxon>
        <taxon>Jiangellales</taxon>
        <taxon>Jiangellaceae</taxon>
        <taxon>Phytoactinopolyspora</taxon>
    </lineage>
</organism>
<dbReference type="Gene3D" id="3.90.180.10">
    <property type="entry name" value="Medium-chain alcohol dehydrogenases, catalytic domain"/>
    <property type="match status" value="2"/>
</dbReference>
<dbReference type="InterPro" id="IPR020843">
    <property type="entry name" value="ER"/>
</dbReference>
<evidence type="ECO:0000256" key="1">
    <source>
        <dbReference type="ARBA" id="ARBA00001947"/>
    </source>
</evidence>
<protein>
    <submittedName>
        <fullName evidence="7">Zinc-binding dehydrogenase</fullName>
    </submittedName>
</protein>
<proteinExistence type="inferred from homology"/>
<name>A0A7K3MDH3_9ACTN</name>
<evidence type="ECO:0000256" key="2">
    <source>
        <dbReference type="ARBA" id="ARBA00008072"/>
    </source>
</evidence>
<gene>
    <name evidence="7" type="ORF">F7O44_28970</name>
</gene>
<dbReference type="Proteomes" id="UP000460435">
    <property type="component" value="Unassembled WGS sequence"/>
</dbReference>
<keyword evidence="4" id="KW-0862">Zinc</keyword>
<keyword evidence="8" id="KW-1185">Reference proteome</keyword>
<dbReference type="GO" id="GO:0046872">
    <property type="term" value="F:metal ion binding"/>
    <property type="evidence" value="ECO:0007669"/>
    <property type="project" value="UniProtKB-KW"/>
</dbReference>
<dbReference type="PANTHER" id="PTHR43350">
    <property type="entry name" value="NAD-DEPENDENT ALCOHOL DEHYDROGENASE"/>
    <property type="match status" value="1"/>
</dbReference>
<comment type="caution">
    <text evidence="7">The sequence shown here is derived from an EMBL/GenBank/DDBJ whole genome shotgun (WGS) entry which is preliminary data.</text>
</comment>
<dbReference type="SUPFAM" id="SSF51735">
    <property type="entry name" value="NAD(P)-binding Rossmann-fold domains"/>
    <property type="match status" value="1"/>
</dbReference>